<accession>A0ABX0X759</accession>
<dbReference type="Proteomes" id="UP000770785">
    <property type="component" value="Unassembled WGS sequence"/>
</dbReference>
<gene>
    <name evidence="3" type="ORF">GGR27_000371</name>
</gene>
<feature type="domain" description="WYL" evidence="1">
    <location>
        <begin position="155"/>
        <end position="222"/>
    </location>
</feature>
<reference evidence="3 4" key="1">
    <citation type="submission" date="2020-03" db="EMBL/GenBank/DDBJ databases">
        <title>Genomic Encyclopedia of Type Strains, Phase IV (KMG-IV): sequencing the most valuable type-strain genomes for metagenomic binning, comparative biology and taxonomic classification.</title>
        <authorList>
            <person name="Goeker M."/>
        </authorList>
    </citation>
    <scope>NUCLEOTIDE SEQUENCE [LARGE SCALE GENOMIC DNA]</scope>
    <source>
        <strain evidence="3 4">DSM 105096</strain>
    </source>
</reference>
<dbReference type="PROSITE" id="PS52050">
    <property type="entry name" value="WYL"/>
    <property type="match status" value="1"/>
</dbReference>
<evidence type="ECO:0000313" key="4">
    <source>
        <dbReference type="Proteomes" id="UP000770785"/>
    </source>
</evidence>
<dbReference type="InterPro" id="IPR057727">
    <property type="entry name" value="WCX_dom"/>
</dbReference>
<dbReference type="GO" id="GO:0003677">
    <property type="term" value="F:DNA binding"/>
    <property type="evidence" value="ECO:0007669"/>
    <property type="project" value="UniProtKB-KW"/>
</dbReference>
<dbReference type="PANTHER" id="PTHR34580">
    <property type="match status" value="1"/>
</dbReference>
<protein>
    <submittedName>
        <fullName evidence="3">DNA-binding transcriptional regulator YafY</fullName>
    </submittedName>
</protein>
<proteinExistence type="predicted"/>
<feature type="domain" description="WCX" evidence="2">
    <location>
        <begin position="253"/>
        <end position="330"/>
    </location>
</feature>
<dbReference type="Pfam" id="PF25583">
    <property type="entry name" value="WCX"/>
    <property type="match status" value="1"/>
</dbReference>
<dbReference type="Pfam" id="PF13280">
    <property type="entry name" value="WYL"/>
    <property type="match status" value="1"/>
</dbReference>
<dbReference type="RefSeq" id="WP_168035689.1">
    <property type="nucleotide sequence ID" value="NZ_JAATJH010000001.1"/>
</dbReference>
<organism evidence="3 4">
    <name type="scientific">Neolewinella antarctica</name>
    <dbReference type="NCBI Taxonomy" id="442734"/>
    <lineage>
        <taxon>Bacteria</taxon>
        <taxon>Pseudomonadati</taxon>
        <taxon>Bacteroidota</taxon>
        <taxon>Saprospiria</taxon>
        <taxon>Saprospirales</taxon>
        <taxon>Lewinellaceae</taxon>
        <taxon>Neolewinella</taxon>
    </lineage>
</organism>
<dbReference type="PANTHER" id="PTHR34580:SF9">
    <property type="entry name" value="SLL5097 PROTEIN"/>
    <property type="match status" value="1"/>
</dbReference>
<keyword evidence="3" id="KW-0238">DNA-binding</keyword>
<evidence type="ECO:0000259" key="1">
    <source>
        <dbReference type="Pfam" id="PF13280"/>
    </source>
</evidence>
<comment type="caution">
    <text evidence="3">The sequence shown here is derived from an EMBL/GenBank/DDBJ whole genome shotgun (WGS) entry which is preliminary data.</text>
</comment>
<name>A0ABX0X759_9BACT</name>
<keyword evidence="4" id="KW-1185">Reference proteome</keyword>
<evidence type="ECO:0000313" key="3">
    <source>
        <dbReference type="EMBL" id="NJC24890.1"/>
    </source>
</evidence>
<dbReference type="EMBL" id="JAATJH010000001">
    <property type="protein sequence ID" value="NJC24890.1"/>
    <property type="molecule type" value="Genomic_DNA"/>
</dbReference>
<dbReference type="InterPro" id="IPR051534">
    <property type="entry name" value="CBASS_pafABC_assoc_protein"/>
</dbReference>
<dbReference type="InterPro" id="IPR026881">
    <property type="entry name" value="WYL_dom"/>
</dbReference>
<sequence length="338" mass="39541">MPINKNALIRYRTIDRALQNHSRKWTLADLIDACSDALYELEGKDTYVSKRTVQLDIQMLRSNKLGYEAPIEVYDRRYYRYADPDYSITNVPLTATDLDVLTESVTVLRQFKDFSLFSDLNGVIQKLEDKIYRATEHAEPIIHLDKNERLTGLRYLDVLYQAISKQIVVDTTYQSFKAKAASTFSFHPYILKEFNNRWFLIGRRDDQARIHTLALDRITLLRPNLKVDYRRDNFRSVDYYKDTIGVTVLYERPRKVLLWVDAANLPYILTKPLHHSQELREQRPDGSGVIQLTVQHNYELERLLLGFGPGITVLGPPKIRRSIRRALEAAVNNYEDRK</sequence>
<evidence type="ECO:0000259" key="2">
    <source>
        <dbReference type="Pfam" id="PF25583"/>
    </source>
</evidence>